<dbReference type="Pfam" id="PF00300">
    <property type="entry name" value="His_Phos_1"/>
    <property type="match status" value="1"/>
</dbReference>
<feature type="binding site" evidence="1">
    <location>
        <begin position="7"/>
        <end position="14"/>
    </location>
    <ligand>
        <name>substrate</name>
    </ligand>
</feature>
<organism evidence="2 3">
    <name type="scientific">Brevibacillus invocatus</name>
    <dbReference type="NCBI Taxonomy" id="173959"/>
    <lineage>
        <taxon>Bacteria</taxon>
        <taxon>Bacillati</taxon>
        <taxon>Bacillota</taxon>
        <taxon>Bacilli</taxon>
        <taxon>Bacillales</taxon>
        <taxon>Paenibacillaceae</taxon>
        <taxon>Brevibacillus</taxon>
    </lineage>
</organism>
<dbReference type="CDD" id="cd07067">
    <property type="entry name" value="HP_PGM_like"/>
    <property type="match status" value="1"/>
</dbReference>
<dbReference type="RefSeq" id="WP_122910793.1">
    <property type="nucleotide sequence ID" value="NZ_CBCSBE010000014.1"/>
</dbReference>
<keyword evidence="3" id="KW-1185">Reference proteome</keyword>
<accession>A0A3M8BYQ6</accession>
<dbReference type="Gene3D" id="3.40.50.1240">
    <property type="entry name" value="Phosphoglycerate mutase-like"/>
    <property type="match status" value="1"/>
</dbReference>
<feature type="binding site" evidence="1">
    <location>
        <position position="59"/>
    </location>
    <ligand>
        <name>substrate</name>
    </ligand>
</feature>
<dbReference type="AlphaFoldDB" id="A0A3M8BYQ6"/>
<dbReference type="InterPro" id="IPR013078">
    <property type="entry name" value="His_Pase_superF_clade-1"/>
</dbReference>
<gene>
    <name evidence="2" type="ORF">EDM52_20450</name>
</gene>
<dbReference type="SMART" id="SM00855">
    <property type="entry name" value="PGAM"/>
    <property type="match status" value="1"/>
</dbReference>
<evidence type="ECO:0000256" key="1">
    <source>
        <dbReference type="PIRSR" id="PIRSR613078-2"/>
    </source>
</evidence>
<reference evidence="2 3" key="1">
    <citation type="submission" date="2018-10" db="EMBL/GenBank/DDBJ databases">
        <title>Phylogenomics of Brevibacillus.</title>
        <authorList>
            <person name="Dunlap C."/>
        </authorList>
    </citation>
    <scope>NUCLEOTIDE SEQUENCE [LARGE SCALE GENOMIC DNA]</scope>
    <source>
        <strain evidence="2 3">JCM 12215</strain>
    </source>
</reference>
<dbReference type="OrthoDB" id="9783269at2"/>
<dbReference type="EMBL" id="RHHR01000044">
    <property type="protein sequence ID" value="RNB68493.1"/>
    <property type="molecule type" value="Genomic_DNA"/>
</dbReference>
<protein>
    <submittedName>
        <fullName evidence="2">Histidine phosphatase family protein</fullName>
    </submittedName>
</protein>
<dbReference type="SUPFAM" id="SSF53254">
    <property type="entry name" value="Phosphoglycerate mutase-like"/>
    <property type="match status" value="1"/>
</dbReference>
<dbReference type="Proteomes" id="UP000282028">
    <property type="component" value="Unassembled WGS sequence"/>
</dbReference>
<evidence type="ECO:0000313" key="3">
    <source>
        <dbReference type="Proteomes" id="UP000282028"/>
    </source>
</evidence>
<dbReference type="PANTHER" id="PTHR48100">
    <property type="entry name" value="BROAD-SPECIFICITY PHOSPHATASE YOR283W-RELATED"/>
    <property type="match status" value="1"/>
</dbReference>
<comment type="caution">
    <text evidence="2">The sequence shown here is derived from an EMBL/GenBank/DDBJ whole genome shotgun (WGS) entry which is preliminary data.</text>
</comment>
<evidence type="ECO:0000313" key="2">
    <source>
        <dbReference type="EMBL" id="RNB68493.1"/>
    </source>
</evidence>
<dbReference type="InterPro" id="IPR050275">
    <property type="entry name" value="PGM_Phosphatase"/>
</dbReference>
<sequence>MRWLWVRHGETDINRQGRYLGHTDVSLHEHGIRQVKGLAEQLKSVIRQPVNLYTSDLQRCLQTAELLAEQVPCTVQAVPALRELSFGEWELCTYEELMTNDKERATRWYDDPLQYSPPQGESLRQLGERVDAWLMSREQAYRDEPRAHTQIIVTHGGVIRWFQAAWLEQDPSRFWQVEGLRHAEAMLTVWDGNRWTVQPHFLSRREANE</sequence>
<dbReference type="GO" id="GO:0016791">
    <property type="term" value="F:phosphatase activity"/>
    <property type="evidence" value="ECO:0007669"/>
    <property type="project" value="TreeGrafter"/>
</dbReference>
<name>A0A3M8BYQ6_9BACL</name>
<dbReference type="InterPro" id="IPR029033">
    <property type="entry name" value="His_PPase_superfam"/>
</dbReference>
<proteinExistence type="predicted"/>